<evidence type="ECO:0000256" key="4">
    <source>
        <dbReference type="ARBA" id="ARBA00022964"/>
    </source>
</evidence>
<evidence type="ECO:0000256" key="1">
    <source>
        <dbReference type="ARBA" id="ARBA00001961"/>
    </source>
</evidence>
<feature type="domain" description="Fe2OG dioxygenase" evidence="7">
    <location>
        <begin position="240"/>
        <end position="338"/>
    </location>
</feature>
<sequence>MTAKTPPAVRPLGFGEPLPLLHARSNRNERFALGSMAGRFVLICAIKEPGAKEAQTALAAISHEPSDESTHLCAIFTDGQTSDALQRLTNARLVFNDAKIAETTGLFDKIAPAGRWLLFDPALRVIGMWRLDDAKSALRAFNNCPAPERYYAHSNAPVLVAPNVFEPDFCKRLIQYYRTQGGAASGVTKQDATGRTFVSLDDAFKRRSDCLIDDAALRESAMQRVYWRLAPMIERAFMWRPTRMERYLVARYDAENGGFFRPHRDNTTNGTAHRRFAVTINLNAADYEGGDLRFPEFGPRIYRAPTGGAVVFSCALLHEATPVTRGERFAFLPFLYDDASAKVREANNRYLDDTLMQYRDA</sequence>
<comment type="cofactor">
    <cofactor evidence="1">
        <name>L-ascorbate</name>
        <dbReference type="ChEBI" id="CHEBI:38290"/>
    </cofactor>
</comment>
<dbReference type="Pfam" id="PF13640">
    <property type="entry name" value="2OG-FeII_Oxy_3"/>
    <property type="match status" value="1"/>
</dbReference>
<dbReference type="KEGG" id="cbot:ATE48_01025"/>
<keyword evidence="2" id="KW-0479">Metal-binding</keyword>
<dbReference type="SMART" id="SM00702">
    <property type="entry name" value="P4Hc"/>
    <property type="match status" value="1"/>
</dbReference>
<dbReference type="GO" id="GO:0016705">
    <property type="term" value="F:oxidoreductase activity, acting on paired donors, with incorporation or reduction of molecular oxygen"/>
    <property type="evidence" value="ECO:0007669"/>
    <property type="project" value="InterPro"/>
</dbReference>
<dbReference type="InterPro" id="IPR044862">
    <property type="entry name" value="Pro_4_hyd_alph_FE2OG_OXY"/>
</dbReference>
<evidence type="ECO:0000313" key="9">
    <source>
        <dbReference type="Proteomes" id="UP000092498"/>
    </source>
</evidence>
<evidence type="ECO:0000313" key="8">
    <source>
        <dbReference type="EMBL" id="ANP44602.1"/>
    </source>
</evidence>
<dbReference type="InterPro" id="IPR005123">
    <property type="entry name" value="Oxoglu/Fe-dep_dioxygenase_dom"/>
</dbReference>
<evidence type="ECO:0000256" key="6">
    <source>
        <dbReference type="ARBA" id="ARBA00023004"/>
    </source>
</evidence>
<evidence type="ECO:0000256" key="3">
    <source>
        <dbReference type="ARBA" id="ARBA00022896"/>
    </source>
</evidence>
<keyword evidence="5" id="KW-0560">Oxidoreductase</keyword>
<keyword evidence="6" id="KW-0408">Iron</keyword>
<protein>
    <recommendedName>
        <fullName evidence="7">Fe2OG dioxygenase domain-containing protein</fullName>
    </recommendedName>
</protein>
<dbReference type="AlphaFoldDB" id="A0A1B1ADH0"/>
<reference evidence="8 9" key="1">
    <citation type="submission" date="2015-11" db="EMBL/GenBank/DDBJ databases">
        <title>Whole-Genome Sequence of Candidatus Oderbacter manganicum from the National Park Lower Oder Valley, Germany.</title>
        <authorList>
            <person name="Braun B."/>
            <person name="Liere K."/>
            <person name="Szewzyk U."/>
        </authorList>
    </citation>
    <scope>NUCLEOTIDE SEQUENCE [LARGE SCALE GENOMIC DNA]</scope>
    <source>
        <strain evidence="8 9">OTSz_A_272</strain>
    </source>
</reference>
<keyword evidence="9" id="KW-1185">Reference proteome</keyword>
<dbReference type="InterPro" id="IPR006620">
    <property type="entry name" value="Pro_4_hyd_alph"/>
</dbReference>
<dbReference type="GO" id="GO:0005506">
    <property type="term" value="F:iron ion binding"/>
    <property type="evidence" value="ECO:0007669"/>
    <property type="project" value="InterPro"/>
</dbReference>
<evidence type="ECO:0000259" key="7">
    <source>
        <dbReference type="PROSITE" id="PS51471"/>
    </source>
</evidence>
<keyword evidence="3" id="KW-0847">Vitamin C</keyword>
<dbReference type="SUPFAM" id="SSF51197">
    <property type="entry name" value="Clavaminate synthase-like"/>
    <property type="match status" value="1"/>
</dbReference>
<proteinExistence type="predicted"/>
<organism evidence="8 9">
    <name type="scientific">Candidatus Viadribacter manganicus</name>
    <dbReference type="NCBI Taxonomy" id="1759059"/>
    <lineage>
        <taxon>Bacteria</taxon>
        <taxon>Pseudomonadati</taxon>
        <taxon>Pseudomonadota</taxon>
        <taxon>Alphaproteobacteria</taxon>
        <taxon>Hyphomonadales</taxon>
        <taxon>Hyphomonadaceae</taxon>
        <taxon>Candidatus Viadribacter</taxon>
    </lineage>
</organism>
<gene>
    <name evidence="8" type="ORF">ATE48_01025</name>
</gene>
<dbReference type="InParanoid" id="A0A1B1ADH0"/>
<name>A0A1B1ADH0_9PROT</name>
<dbReference type="Proteomes" id="UP000092498">
    <property type="component" value="Chromosome"/>
</dbReference>
<evidence type="ECO:0000256" key="2">
    <source>
        <dbReference type="ARBA" id="ARBA00022723"/>
    </source>
</evidence>
<dbReference type="EMBL" id="CP013244">
    <property type="protein sequence ID" value="ANP44602.1"/>
    <property type="molecule type" value="Genomic_DNA"/>
</dbReference>
<dbReference type="STRING" id="1759059.ATE48_01025"/>
<accession>A0A1B1ADH0</accession>
<dbReference type="RefSeq" id="WP_156767542.1">
    <property type="nucleotide sequence ID" value="NZ_CP013244.1"/>
</dbReference>
<keyword evidence="4" id="KW-0223">Dioxygenase</keyword>
<dbReference type="Gene3D" id="2.60.120.620">
    <property type="entry name" value="q2cbj1_9rhob like domain"/>
    <property type="match status" value="1"/>
</dbReference>
<dbReference type="GO" id="GO:0031418">
    <property type="term" value="F:L-ascorbic acid binding"/>
    <property type="evidence" value="ECO:0007669"/>
    <property type="project" value="UniProtKB-KW"/>
</dbReference>
<dbReference type="OrthoDB" id="255432at2"/>
<evidence type="ECO:0000256" key="5">
    <source>
        <dbReference type="ARBA" id="ARBA00023002"/>
    </source>
</evidence>
<dbReference type="GO" id="GO:0051213">
    <property type="term" value="F:dioxygenase activity"/>
    <property type="evidence" value="ECO:0007669"/>
    <property type="project" value="UniProtKB-KW"/>
</dbReference>
<dbReference type="PROSITE" id="PS51471">
    <property type="entry name" value="FE2OG_OXY"/>
    <property type="match status" value="1"/>
</dbReference>